<accession>A0AAN8FFW0</accession>
<dbReference type="EMBL" id="WIXE01021215">
    <property type="protein sequence ID" value="KAK5968575.1"/>
    <property type="molecule type" value="Genomic_DNA"/>
</dbReference>
<evidence type="ECO:0000313" key="2">
    <source>
        <dbReference type="Proteomes" id="UP001331761"/>
    </source>
</evidence>
<dbReference type="Proteomes" id="UP001331761">
    <property type="component" value="Unassembled WGS sequence"/>
</dbReference>
<name>A0AAN8FFW0_TRICO</name>
<protein>
    <submittedName>
        <fullName evidence="1">Uncharacterized protein</fullName>
    </submittedName>
</protein>
<evidence type="ECO:0000313" key="1">
    <source>
        <dbReference type="EMBL" id="KAK5968575.1"/>
    </source>
</evidence>
<comment type="caution">
    <text evidence="1">The sequence shown here is derived from an EMBL/GenBank/DDBJ whole genome shotgun (WGS) entry which is preliminary data.</text>
</comment>
<organism evidence="1 2">
    <name type="scientific">Trichostrongylus colubriformis</name>
    <name type="common">Black scour worm</name>
    <dbReference type="NCBI Taxonomy" id="6319"/>
    <lineage>
        <taxon>Eukaryota</taxon>
        <taxon>Metazoa</taxon>
        <taxon>Ecdysozoa</taxon>
        <taxon>Nematoda</taxon>
        <taxon>Chromadorea</taxon>
        <taxon>Rhabditida</taxon>
        <taxon>Rhabditina</taxon>
        <taxon>Rhabditomorpha</taxon>
        <taxon>Strongyloidea</taxon>
        <taxon>Trichostrongylidae</taxon>
        <taxon>Trichostrongylus</taxon>
    </lineage>
</organism>
<gene>
    <name evidence="1" type="ORF">GCK32_021133</name>
</gene>
<proteinExistence type="predicted"/>
<sequence>MILIFIAQMSILHQGQLLLKHLTASYDDSLSIGICSEQYVKNWHECSSLFLDAHCMAANTSFQFYAKGYCWKHPIKSFETGVSANLYAQ</sequence>
<keyword evidence="2" id="KW-1185">Reference proteome</keyword>
<reference evidence="1 2" key="1">
    <citation type="submission" date="2019-10" db="EMBL/GenBank/DDBJ databases">
        <title>Assembly and Annotation for the nematode Trichostrongylus colubriformis.</title>
        <authorList>
            <person name="Martin J."/>
        </authorList>
    </citation>
    <scope>NUCLEOTIDE SEQUENCE [LARGE SCALE GENOMIC DNA]</scope>
    <source>
        <strain evidence="1">G859</strain>
        <tissue evidence="1">Whole worm</tissue>
    </source>
</reference>
<dbReference type="AlphaFoldDB" id="A0AAN8FFW0"/>